<evidence type="ECO:0000313" key="2">
    <source>
        <dbReference type="EMBL" id="QPP08112.1"/>
    </source>
</evidence>
<name>A0A7T1WTE6_9ACTN</name>
<gene>
    <name evidence="2" type="ORF">G4Z16_18810</name>
</gene>
<dbReference type="KEGG" id="sbat:G4Z16_18810"/>
<evidence type="ECO:0000256" key="1">
    <source>
        <dbReference type="SAM" id="MobiDB-lite"/>
    </source>
</evidence>
<organism evidence="2 3">
    <name type="scientific">Streptomyces bathyalis</name>
    <dbReference type="NCBI Taxonomy" id="2710756"/>
    <lineage>
        <taxon>Bacteria</taxon>
        <taxon>Bacillati</taxon>
        <taxon>Actinomycetota</taxon>
        <taxon>Actinomycetes</taxon>
        <taxon>Kitasatosporales</taxon>
        <taxon>Streptomycetaceae</taxon>
        <taxon>Streptomyces</taxon>
    </lineage>
</organism>
<accession>A0A7T1WTE6</accession>
<feature type="region of interest" description="Disordered" evidence="1">
    <location>
        <begin position="72"/>
        <end position="93"/>
    </location>
</feature>
<feature type="region of interest" description="Disordered" evidence="1">
    <location>
        <begin position="1"/>
        <end position="24"/>
    </location>
</feature>
<sequence>MLDAFASAVLNEEPDKGEKGEEDQQISLIAGEVPVRTPAVEGELRRTTRRTHRGPKRVDRGSRTHVVDLTGMRLEPVPGGGAAQSVGDAPSSA</sequence>
<feature type="region of interest" description="Disordered" evidence="1">
    <location>
        <begin position="42"/>
        <end position="61"/>
    </location>
</feature>
<proteinExistence type="predicted"/>
<dbReference type="EMBL" id="CP048882">
    <property type="protein sequence ID" value="QPP08112.1"/>
    <property type="molecule type" value="Genomic_DNA"/>
</dbReference>
<dbReference type="Proteomes" id="UP000595046">
    <property type="component" value="Chromosome"/>
</dbReference>
<reference evidence="3" key="1">
    <citation type="submission" date="2020-02" db="EMBL/GenBank/DDBJ databases">
        <title>Streptomyces sp. ASO4wet.</title>
        <authorList>
            <person name="Risdian C."/>
            <person name="Landwehr W."/>
            <person name="Schupp P."/>
            <person name="Wink J."/>
        </authorList>
    </citation>
    <scope>NUCLEOTIDE SEQUENCE [LARGE SCALE GENOMIC DNA]</scope>
    <source>
        <strain evidence="3">ASO4wet</strain>
    </source>
</reference>
<dbReference type="RefSeq" id="WP_197351903.1">
    <property type="nucleotide sequence ID" value="NZ_CP048882.1"/>
</dbReference>
<dbReference type="AlphaFoldDB" id="A0A7T1WTE6"/>
<evidence type="ECO:0000313" key="3">
    <source>
        <dbReference type="Proteomes" id="UP000595046"/>
    </source>
</evidence>
<protein>
    <submittedName>
        <fullName evidence="2">Uncharacterized protein</fullName>
    </submittedName>
</protein>
<keyword evidence="3" id="KW-1185">Reference proteome</keyword>